<dbReference type="GO" id="GO:0004601">
    <property type="term" value="F:peroxidase activity"/>
    <property type="evidence" value="ECO:0007669"/>
    <property type="project" value="InterPro"/>
</dbReference>
<accession>A0A8H3NU22</accession>
<evidence type="ECO:0000313" key="4">
    <source>
        <dbReference type="Proteomes" id="UP000465221"/>
    </source>
</evidence>
<evidence type="ECO:0000313" key="3">
    <source>
        <dbReference type="EMBL" id="GFF38594.1"/>
    </source>
</evidence>
<feature type="region of interest" description="Disordered" evidence="1">
    <location>
        <begin position="37"/>
        <end position="77"/>
    </location>
</feature>
<feature type="compositionally biased region" description="Polar residues" evidence="1">
    <location>
        <begin position="37"/>
        <end position="60"/>
    </location>
</feature>
<feature type="transmembrane region" description="Helical" evidence="2">
    <location>
        <begin position="821"/>
        <end position="848"/>
    </location>
</feature>
<keyword evidence="2" id="KW-1133">Transmembrane helix</keyword>
<keyword evidence="2" id="KW-0812">Transmembrane</keyword>
<gene>
    <name evidence="3" type="ORF">IFM46972_05599</name>
</gene>
<sequence>MAEISTVLKFNIQLLNSKAIQVPLRRQSQATEEFIETQSSQQTVQKRTQSKSVEQTTYKAQHTAKKQTNSRDDLEERLAEQGPQRVELLLCMRHVCDPLAAVLDRVHHKLAQLLDLLGESSTDGSVAFLKDLAALFDQRLKTVKSLSDDTSHLLRQIPVLVGLLLGLHLLLGWSCFRFHFRFLFLLLRQVLEQGTLAQLVSIIVDNIAVVVDHLPDEGWQIARCQFTNEVTVSVADLALFVDLSAGHGVDITLLLFWLPAFSLSDGVTILVEDVSIFVDLTTKESFGIAFNDTTDDAAASHDDTVFANFRIVEPLCSADDFSIITPDLTLAVHLSASKALTISGNDTSEDIALRVDDVASLVDRLSLQNRQIRLLFLFLFRLVRVCVSFDVAELVDDISVFIDGAAAELLGIALGHFADNVAFIILDEAFLIDDKVVKAGKHAFGLLFTLFFGDELHASNGLAAIPDLAIINLFTGQLFWIPLYHTGNGHTVWTNNKSQLVRLQAIQLRKIRFLSLRLVGGFVVLSLCDHITVLVSDITIFVDRTSKKLLRVSFNDLADSLAILVFDPAILNDMETFQASEGRLALVILNRKGLCLADNVATIVPELALVVQLSSHAGDLLWIAFDKLTDWLASWWQLFLSFFLSVVDCGLGFLGRAIKVLLLDAFNCLLGDFLLGALVFRSQLLGVIRPVCGVLGFSRYDFSAADGVAILIQDLAFVVQIVADKVLRVALGNLCNDLAGLVFNDAPFRHRKAIQVGEVAVFVDDFSFLVHRIANKILGISLGDFADGLAVLILDESFFRDGKTVEVGEISHSILGLFGRFVGLVLGLISGLFDLVLGLISSLVCGVLRLRGNILSLFWSILRLVGEILGSVRQKLHATDKITVFVKDLSIITHFLANKILRLAFHDSSQWVAILAEDLATFTDLEAL</sequence>
<dbReference type="AlphaFoldDB" id="A0A8H3NU22"/>
<organism evidence="3 4">
    <name type="scientific">Aspergillus udagawae</name>
    <dbReference type="NCBI Taxonomy" id="91492"/>
    <lineage>
        <taxon>Eukaryota</taxon>
        <taxon>Fungi</taxon>
        <taxon>Dikarya</taxon>
        <taxon>Ascomycota</taxon>
        <taxon>Pezizomycotina</taxon>
        <taxon>Eurotiomycetes</taxon>
        <taxon>Eurotiomycetidae</taxon>
        <taxon>Eurotiales</taxon>
        <taxon>Aspergillaceae</taxon>
        <taxon>Aspergillus</taxon>
        <taxon>Aspergillus subgen. Fumigati</taxon>
    </lineage>
</organism>
<dbReference type="Proteomes" id="UP000465221">
    <property type="component" value="Unassembled WGS sequence"/>
</dbReference>
<dbReference type="PROSITE" id="PS00436">
    <property type="entry name" value="PEROXIDASE_2"/>
    <property type="match status" value="1"/>
</dbReference>
<keyword evidence="2" id="KW-0472">Membrane</keyword>
<evidence type="ECO:0000256" key="2">
    <source>
        <dbReference type="SAM" id="Phobius"/>
    </source>
</evidence>
<comment type="caution">
    <text evidence="3">The sequence shown here is derived from an EMBL/GenBank/DDBJ whole genome shotgun (WGS) entry which is preliminary data.</text>
</comment>
<reference evidence="3 4" key="1">
    <citation type="submission" date="2020-01" db="EMBL/GenBank/DDBJ databases">
        <title>Draft genome sequence of Aspergillus udagawae IFM 46972.</title>
        <authorList>
            <person name="Takahashi H."/>
            <person name="Yaguchi T."/>
        </authorList>
    </citation>
    <scope>NUCLEOTIDE SEQUENCE [LARGE SCALE GENOMIC DNA]</scope>
    <source>
        <strain evidence="3 4">IFM 46972</strain>
    </source>
</reference>
<protein>
    <submittedName>
        <fullName evidence="3">Uncharacterized protein</fullName>
    </submittedName>
</protein>
<evidence type="ECO:0000256" key="1">
    <source>
        <dbReference type="SAM" id="MobiDB-lite"/>
    </source>
</evidence>
<proteinExistence type="predicted"/>
<dbReference type="InterPro" id="IPR019794">
    <property type="entry name" value="Peroxidases_AS"/>
</dbReference>
<name>A0A8H3NU22_9EURO</name>
<dbReference type="EMBL" id="BLKC01000035">
    <property type="protein sequence ID" value="GFF38594.1"/>
    <property type="molecule type" value="Genomic_DNA"/>
</dbReference>